<dbReference type="InterPro" id="IPR036388">
    <property type="entry name" value="WH-like_DNA-bd_sf"/>
</dbReference>
<comment type="caution">
    <text evidence="1">The sequence shown here is derived from an EMBL/GenBank/DDBJ whole genome shotgun (WGS) entry which is preliminary data.</text>
</comment>
<keyword evidence="2" id="KW-1185">Reference proteome</keyword>
<gene>
    <name evidence="1" type="ORF">QH73_0004190</name>
</gene>
<dbReference type="InterPro" id="IPR036390">
    <property type="entry name" value="WH_DNA-bd_sf"/>
</dbReference>
<protein>
    <submittedName>
        <fullName evidence="1">Rrf2 family transcriptional regulator</fullName>
    </submittedName>
</protein>
<evidence type="ECO:0000313" key="2">
    <source>
        <dbReference type="Proteomes" id="UP000031532"/>
    </source>
</evidence>
<dbReference type="AlphaFoldDB" id="A0A9X5I3I8"/>
<organism evidence="1 2">
    <name type="scientific">Scytonema millei VB511283</name>
    <dbReference type="NCBI Taxonomy" id="1245923"/>
    <lineage>
        <taxon>Bacteria</taxon>
        <taxon>Bacillati</taxon>
        <taxon>Cyanobacteriota</taxon>
        <taxon>Cyanophyceae</taxon>
        <taxon>Nostocales</taxon>
        <taxon>Scytonemataceae</taxon>
        <taxon>Scytonema</taxon>
    </lineage>
</organism>
<name>A0A9X5I3I8_9CYAN</name>
<reference evidence="1 2" key="1">
    <citation type="journal article" date="2015" name="Genome Announc.">
        <title>Draft Genome Sequence of the Terrestrial Cyanobacterium Scytonema millei VB511283, Isolated from Eastern India.</title>
        <authorList>
            <person name="Sen D."/>
            <person name="Chandrababunaidu M.M."/>
            <person name="Singh D."/>
            <person name="Sanghi N."/>
            <person name="Ghorai A."/>
            <person name="Mishra G.P."/>
            <person name="Madduluri M."/>
            <person name="Adhikary S.P."/>
            <person name="Tripathy S."/>
        </authorList>
    </citation>
    <scope>NUCLEOTIDE SEQUENCE [LARGE SCALE GENOMIC DNA]</scope>
    <source>
        <strain evidence="1 2">VB511283</strain>
    </source>
</reference>
<dbReference type="Gene3D" id="1.10.10.10">
    <property type="entry name" value="Winged helix-like DNA-binding domain superfamily/Winged helix DNA-binding domain"/>
    <property type="match status" value="1"/>
</dbReference>
<dbReference type="SUPFAM" id="SSF46785">
    <property type="entry name" value="Winged helix' DNA-binding domain"/>
    <property type="match status" value="1"/>
</dbReference>
<accession>A0A9X5I3I8</accession>
<dbReference type="Pfam" id="PF12840">
    <property type="entry name" value="HTH_20"/>
    <property type="match status" value="1"/>
</dbReference>
<dbReference type="Proteomes" id="UP000031532">
    <property type="component" value="Unassembled WGS sequence"/>
</dbReference>
<evidence type="ECO:0000313" key="1">
    <source>
        <dbReference type="EMBL" id="NHC33871.1"/>
    </source>
</evidence>
<dbReference type="EMBL" id="JTJC03000001">
    <property type="protein sequence ID" value="NHC33871.1"/>
    <property type="molecule type" value="Genomic_DNA"/>
</dbReference>
<dbReference type="OrthoDB" id="583010at2"/>
<proteinExistence type="predicted"/>
<sequence>MNQKSVEKIQTATKFILWFRHCLPQPFQQVVRPYLAQPYQLALEILDCCSGEEPMTVETIAQKVAINKNTARQVLSALREGGLTFTISANRGWKCLQVNQQSLQAIEQTLERELIS</sequence>
<dbReference type="RefSeq" id="WP_039715345.1">
    <property type="nucleotide sequence ID" value="NZ_JTJC03000001.1"/>
</dbReference>